<name>A0A3E0I893_9FLAO</name>
<dbReference type="EMBL" id="QUNS01000002">
    <property type="protein sequence ID" value="REH54974.1"/>
    <property type="molecule type" value="Genomic_DNA"/>
</dbReference>
<dbReference type="Gene3D" id="2.60.120.10">
    <property type="entry name" value="Jelly Rolls"/>
    <property type="match status" value="1"/>
</dbReference>
<dbReference type="OrthoDB" id="663011at2"/>
<comment type="caution">
    <text evidence="2">The sequence shown here is derived from an EMBL/GenBank/DDBJ whole genome shotgun (WGS) entry which is preliminary data.</text>
</comment>
<sequence>MNQSNEYKTFLTSVFNRYATVSDDSISSLFSAVKIHNLKKGTTLLAFGKISKHVHVLYKGAIVSCFLHKNGTVYHKNIFLSGSFISSVVSSLTNTPSQFSLEVIEDSTVISFPYDVYRQLIKDNQDLQNFYIAYLEKNWVIDKEKREIDIVLKEAKERYLDFVNANPNIENRIPLHYIASHLGITPTQLSRIRKSIKKSV</sequence>
<dbReference type="Proteomes" id="UP000256884">
    <property type="component" value="Unassembled WGS sequence"/>
</dbReference>
<organism evidence="2 3">
    <name type="scientific">Tenacibaculum gallaicum</name>
    <dbReference type="NCBI Taxonomy" id="561505"/>
    <lineage>
        <taxon>Bacteria</taxon>
        <taxon>Pseudomonadati</taxon>
        <taxon>Bacteroidota</taxon>
        <taxon>Flavobacteriia</taxon>
        <taxon>Flavobacteriales</taxon>
        <taxon>Flavobacteriaceae</taxon>
        <taxon>Tenacibaculum</taxon>
    </lineage>
</organism>
<reference evidence="2 3" key="1">
    <citation type="submission" date="2018-08" db="EMBL/GenBank/DDBJ databases">
        <title>Genomic Encyclopedia of Type Strains, Phase IV (KMG-IV): sequencing the most valuable type-strain genomes for metagenomic binning, comparative biology and taxonomic classification.</title>
        <authorList>
            <person name="Goeker M."/>
        </authorList>
    </citation>
    <scope>NUCLEOTIDE SEQUENCE [LARGE SCALE GENOMIC DNA]</scope>
    <source>
        <strain evidence="2 3">DSM 18841</strain>
    </source>
</reference>
<dbReference type="InterPro" id="IPR018490">
    <property type="entry name" value="cNMP-bd_dom_sf"/>
</dbReference>
<evidence type="ECO:0000313" key="2">
    <source>
        <dbReference type="EMBL" id="REH54974.1"/>
    </source>
</evidence>
<dbReference type="SUPFAM" id="SSF51206">
    <property type="entry name" value="cAMP-binding domain-like"/>
    <property type="match status" value="1"/>
</dbReference>
<protein>
    <submittedName>
        <fullName evidence="2">CRP-like cAMP-binding protein</fullName>
    </submittedName>
</protein>
<dbReference type="AlphaFoldDB" id="A0A3E0I893"/>
<dbReference type="Pfam" id="PF00027">
    <property type="entry name" value="cNMP_binding"/>
    <property type="match status" value="1"/>
</dbReference>
<evidence type="ECO:0000313" key="3">
    <source>
        <dbReference type="Proteomes" id="UP000256884"/>
    </source>
</evidence>
<dbReference type="InterPro" id="IPR014710">
    <property type="entry name" value="RmlC-like_jellyroll"/>
</dbReference>
<feature type="domain" description="Cyclic nucleotide-binding" evidence="1">
    <location>
        <begin position="36"/>
        <end position="124"/>
    </location>
</feature>
<gene>
    <name evidence="2" type="ORF">C7448_102507</name>
</gene>
<keyword evidence="3" id="KW-1185">Reference proteome</keyword>
<dbReference type="InterPro" id="IPR000595">
    <property type="entry name" value="cNMP-bd_dom"/>
</dbReference>
<proteinExistence type="predicted"/>
<accession>A0A3E0I893</accession>
<dbReference type="RefSeq" id="WP_115900600.1">
    <property type="nucleotide sequence ID" value="NZ_QUNS01000002.1"/>
</dbReference>
<evidence type="ECO:0000259" key="1">
    <source>
        <dbReference type="Pfam" id="PF00027"/>
    </source>
</evidence>